<keyword evidence="7 18" id="KW-0812">Transmembrane</keyword>
<evidence type="ECO:0000256" key="3">
    <source>
        <dbReference type="ARBA" id="ARBA00010217"/>
    </source>
</evidence>
<keyword evidence="10 17" id="KW-0547">Nucleotide-binding</keyword>
<keyword evidence="14 18" id="KW-0472">Membrane</keyword>
<evidence type="ECO:0000256" key="8">
    <source>
        <dbReference type="ARBA" id="ARBA00022729"/>
    </source>
</evidence>
<evidence type="ECO:0000256" key="1">
    <source>
        <dbReference type="ARBA" id="ARBA00004251"/>
    </source>
</evidence>
<dbReference type="InterPro" id="IPR000719">
    <property type="entry name" value="Prot_kinase_dom"/>
</dbReference>
<dbReference type="InterPro" id="IPR050528">
    <property type="entry name" value="L-type_Lectin-RKs"/>
</dbReference>
<evidence type="ECO:0000256" key="15">
    <source>
        <dbReference type="ARBA" id="ARBA00023170"/>
    </source>
</evidence>
<keyword evidence="16" id="KW-0325">Glycoprotein</keyword>
<evidence type="ECO:0000256" key="18">
    <source>
        <dbReference type="SAM" id="Phobius"/>
    </source>
</evidence>
<dbReference type="Gene3D" id="3.30.200.20">
    <property type="entry name" value="Phosphorylase Kinase, domain 1"/>
    <property type="match status" value="1"/>
</dbReference>
<dbReference type="Pfam" id="PF00139">
    <property type="entry name" value="Lectin_legB"/>
    <property type="match status" value="1"/>
</dbReference>
<evidence type="ECO:0000256" key="6">
    <source>
        <dbReference type="ARBA" id="ARBA00022679"/>
    </source>
</evidence>
<dbReference type="SUPFAM" id="SSF56112">
    <property type="entry name" value="Protein kinase-like (PK-like)"/>
    <property type="match status" value="1"/>
</dbReference>
<dbReference type="PROSITE" id="PS00108">
    <property type="entry name" value="PROTEIN_KINASE_ST"/>
    <property type="match status" value="1"/>
</dbReference>
<name>A0A2G5C7I6_AQUCA</name>
<keyword evidence="11" id="KW-0418">Kinase</keyword>
<keyword evidence="15" id="KW-0675">Receptor</keyword>
<dbReference type="STRING" id="218851.A0A2G5C7I6"/>
<keyword evidence="8" id="KW-0732">Signal</keyword>
<evidence type="ECO:0000256" key="5">
    <source>
        <dbReference type="ARBA" id="ARBA00022527"/>
    </source>
</evidence>
<organism evidence="20 21">
    <name type="scientific">Aquilegia coerulea</name>
    <name type="common">Rocky mountain columbine</name>
    <dbReference type="NCBI Taxonomy" id="218851"/>
    <lineage>
        <taxon>Eukaryota</taxon>
        <taxon>Viridiplantae</taxon>
        <taxon>Streptophyta</taxon>
        <taxon>Embryophyta</taxon>
        <taxon>Tracheophyta</taxon>
        <taxon>Spermatophyta</taxon>
        <taxon>Magnoliopsida</taxon>
        <taxon>Ranunculales</taxon>
        <taxon>Ranunculaceae</taxon>
        <taxon>Thalictroideae</taxon>
        <taxon>Aquilegia</taxon>
    </lineage>
</organism>
<dbReference type="GO" id="GO:0004674">
    <property type="term" value="F:protein serine/threonine kinase activity"/>
    <property type="evidence" value="ECO:0007669"/>
    <property type="project" value="UniProtKB-KW"/>
</dbReference>
<dbReference type="FunFam" id="1.10.510.10:FF:000240">
    <property type="entry name" value="Lectin-domain containing receptor kinase A4.3"/>
    <property type="match status" value="1"/>
</dbReference>
<keyword evidence="21" id="KW-1185">Reference proteome</keyword>
<keyword evidence="6" id="KW-0808">Transferase</keyword>
<evidence type="ECO:0000256" key="7">
    <source>
        <dbReference type="ARBA" id="ARBA00022692"/>
    </source>
</evidence>
<dbReference type="InterPro" id="IPR013320">
    <property type="entry name" value="ConA-like_dom_sf"/>
</dbReference>
<dbReference type="InterPro" id="IPR008271">
    <property type="entry name" value="Ser/Thr_kinase_AS"/>
</dbReference>
<reference evidence="20 21" key="1">
    <citation type="submission" date="2017-09" db="EMBL/GenBank/DDBJ databases">
        <title>WGS assembly of Aquilegia coerulea Goldsmith.</title>
        <authorList>
            <person name="Hodges S."/>
            <person name="Kramer E."/>
            <person name="Nordborg M."/>
            <person name="Tomkins J."/>
            <person name="Borevitz J."/>
            <person name="Derieg N."/>
            <person name="Yan J."/>
            <person name="Mihaltcheva S."/>
            <person name="Hayes R.D."/>
            <person name="Rokhsar D."/>
        </authorList>
    </citation>
    <scope>NUCLEOTIDE SEQUENCE [LARGE SCALE GENOMIC DNA]</scope>
    <source>
        <strain evidence="21">cv. Goldsmith</strain>
    </source>
</reference>
<evidence type="ECO:0000256" key="16">
    <source>
        <dbReference type="ARBA" id="ARBA00023180"/>
    </source>
</evidence>
<dbReference type="GO" id="GO:0002229">
    <property type="term" value="P:defense response to oomycetes"/>
    <property type="evidence" value="ECO:0007669"/>
    <property type="project" value="UniProtKB-ARBA"/>
</dbReference>
<dbReference type="CDD" id="cd06899">
    <property type="entry name" value="lectin_legume_LecRK_Arcelin_ConA"/>
    <property type="match status" value="1"/>
</dbReference>
<keyword evidence="12 17" id="KW-0067">ATP-binding</keyword>
<dbReference type="FunFam" id="3.30.200.20:FF:000168">
    <property type="entry name" value="L-type lectin-domain containing receptor kinase IX.1"/>
    <property type="match status" value="1"/>
</dbReference>
<dbReference type="PROSITE" id="PS50011">
    <property type="entry name" value="PROTEIN_KINASE_DOM"/>
    <property type="match status" value="1"/>
</dbReference>
<dbReference type="Gene3D" id="2.60.120.200">
    <property type="match status" value="1"/>
</dbReference>
<evidence type="ECO:0000313" key="20">
    <source>
        <dbReference type="EMBL" id="PIA27248.1"/>
    </source>
</evidence>
<dbReference type="Pfam" id="PF07714">
    <property type="entry name" value="PK_Tyr_Ser-Thr"/>
    <property type="match status" value="1"/>
</dbReference>
<protein>
    <recommendedName>
        <fullName evidence="19">Protein kinase domain-containing protein</fullName>
    </recommendedName>
</protein>
<evidence type="ECO:0000256" key="9">
    <source>
        <dbReference type="ARBA" id="ARBA00022734"/>
    </source>
</evidence>
<dbReference type="Proteomes" id="UP000230069">
    <property type="component" value="Unassembled WGS sequence"/>
</dbReference>
<dbReference type="PROSITE" id="PS00107">
    <property type="entry name" value="PROTEIN_KINASE_ATP"/>
    <property type="match status" value="1"/>
</dbReference>
<keyword evidence="4" id="KW-1003">Cell membrane</keyword>
<evidence type="ECO:0000256" key="10">
    <source>
        <dbReference type="ARBA" id="ARBA00022741"/>
    </source>
</evidence>
<comment type="subcellular location">
    <subcellularLocation>
        <location evidence="1">Cell membrane</location>
        <topology evidence="1">Single-pass type I membrane protein</topology>
    </subcellularLocation>
</comment>
<evidence type="ECO:0000256" key="2">
    <source>
        <dbReference type="ARBA" id="ARBA00008536"/>
    </source>
</evidence>
<dbReference type="InterPro" id="IPR001245">
    <property type="entry name" value="Ser-Thr/Tyr_kinase_cat_dom"/>
</dbReference>
<feature type="binding site" evidence="17">
    <location>
        <position position="291"/>
    </location>
    <ligand>
        <name>ATP</name>
        <dbReference type="ChEBI" id="CHEBI:30616"/>
    </ligand>
</feature>
<proteinExistence type="inferred from homology"/>
<keyword evidence="9" id="KW-0430">Lectin</keyword>
<dbReference type="OrthoDB" id="1935106at2759"/>
<sequence length="542" mass="61049">MGDIEFNKLYYVNRVGRATYRKPIQIWDSSTGEVSDFTTHFSFTIDTLTAKSYGHGFAFFLAPISQSNLLVVEFDTFSNPDWDLPMEHIGINNNSIASSIHSTWNASLHSGKPISTWITYTASSTNLTVIWNFGAQTNLGNYTLAYQVDLKQVLPDWVSIDFSASTGTNVERHILHSWEFISSNLETNLPDISNQGKIKLVVSVLVPCVTFIVVVMISCYIVNMRKRQKTKETSHQTSFNFEAGVGPRRFSYKELAVATDNFSFKRKLGEGGFGGVYKGTIGNLALDVAVKRISRNFKQGKKEYITEVEITSQLRHRNLVQLLGWCHEKGEFLLVYNFMPHGSLDFHLFGNKSPLSWPIRYSIALGLASALLYLHEEREQCVVHRDIKPSNVMLDSDFNAKLGDFGLARLMDHDLGLKTTRLAGTIGYMAPEYLNTGKASKKSDVYSFGVVALEIACGKKSVHIIPVGLVQWVWTLYERGQLLKEADERLCMEYDAKQMECLMTVGLWCAHPDHNLRPSIKQAIQVLNLEAAVPTLHKICLF</sequence>
<dbReference type="AlphaFoldDB" id="A0A2G5C7I6"/>
<feature type="domain" description="Protein kinase" evidence="19">
    <location>
        <begin position="262"/>
        <end position="536"/>
    </location>
</feature>
<evidence type="ECO:0000256" key="4">
    <source>
        <dbReference type="ARBA" id="ARBA00022475"/>
    </source>
</evidence>
<dbReference type="InParanoid" id="A0A2G5C7I6"/>
<keyword evidence="13 18" id="KW-1133">Transmembrane helix</keyword>
<gene>
    <name evidence="20" type="ORF">AQUCO_08200040v1</name>
</gene>
<dbReference type="Gene3D" id="1.10.510.10">
    <property type="entry name" value="Transferase(Phosphotransferase) domain 1"/>
    <property type="match status" value="1"/>
</dbReference>
<evidence type="ECO:0000256" key="13">
    <source>
        <dbReference type="ARBA" id="ARBA00022989"/>
    </source>
</evidence>
<evidence type="ECO:0000259" key="19">
    <source>
        <dbReference type="PROSITE" id="PS50011"/>
    </source>
</evidence>
<accession>A0A2G5C7I6</accession>
<keyword evidence="5" id="KW-0723">Serine/threonine-protein kinase</keyword>
<dbReference type="GO" id="GO:0005886">
    <property type="term" value="C:plasma membrane"/>
    <property type="evidence" value="ECO:0007669"/>
    <property type="project" value="UniProtKB-SubCell"/>
</dbReference>
<dbReference type="PANTHER" id="PTHR27007">
    <property type="match status" value="1"/>
</dbReference>
<dbReference type="InterPro" id="IPR017441">
    <property type="entry name" value="Protein_kinase_ATP_BS"/>
</dbReference>
<evidence type="ECO:0000256" key="12">
    <source>
        <dbReference type="ARBA" id="ARBA00022840"/>
    </source>
</evidence>
<dbReference type="SUPFAM" id="SSF49899">
    <property type="entry name" value="Concanavalin A-like lectins/glucanases"/>
    <property type="match status" value="1"/>
</dbReference>
<feature type="transmembrane region" description="Helical" evidence="18">
    <location>
        <begin position="200"/>
        <end position="222"/>
    </location>
</feature>
<dbReference type="GO" id="GO:0030246">
    <property type="term" value="F:carbohydrate binding"/>
    <property type="evidence" value="ECO:0007669"/>
    <property type="project" value="UniProtKB-KW"/>
</dbReference>
<comment type="similarity">
    <text evidence="3">In the C-terminal section; belongs to the protein kinase superfamily. Ser/Thr protein kinase family.</text>
</comment>
<dbReference type="SMART" id="SM00220">
    <property type="entry name" value="S_TKc"/>
    <property type="match status" value="1"/>
</dbReference>
<dbReference type="InterPro" id="IPR011009">
    <property type="entry name" value="Kinase-like_dom_sf"/>
</dbReference>
<dbReference type="InterPro" id="IPR001220">
    <property type="entry name" value="Legume_lectin_dom"/>
</dbReference>
<dbReference type="CDD" id="cd14066">
    <property type="entry name" value="STKc_IRAK"/>
    <property type="match status" value="1"/>
</dbReference>
<comment type="similarity">
    <text evidence="2">In the N-terminal section; belongs to the leguminous lectin family.</text>
</comment>
<evidence type="ECO:0000313" key="21">
    <source>
        <dbReference type="Proteomes" id="UP000230069"/>
    </source>
</evidence>
<dbReference type="GO" id="GO:0005524">
    <property type="term" value="F:ATP binding"/>
    <property type="evidence" value="ECO:0007669"/>
    <property type="project" value="UniProtKB-UniRule"/>
</dbReference>
<evidence type="ECO:0000256" key="14">
    <source>
        <dbReference type="ARBA" id="ARBA00023136"/>
    </source>
</evidence>
<dbReference type="EMBL" id="KZ305099">
    <property type="protein sequence ID" value="PIA27248.1"/>
    <property type="molecule type" value="Genomic_DNA"/>
</dbReference>
<evidence type="ECO:0000256" key="11">
    <source>
        <dbReference type="ARBA" id="ARBA00022777"/>
    </source>
</evidence>
<evidence type="ECO:0000256" key="17">
    <source>
        <dbReference type="PROSITE-ProRule" id="PRU10141"/>
    </source>
</evidence>